<dbReference type="Proteomes" id="UP000589520">
    <property type="component" value="Unassembled WGS sequence"/>
</dbReference>
<dbReference type="AlphaFoldDB" id="A0A7Y9PHV0"/>
<evidence type="ECO:0000313" key="1">
    <source>
        <dbReference type="EMBL" id="NYF80182.1"/>
    </source>
</evidence>
<dbReference type="EMBL" id="JACCCW010000002">
    <property type="protein sequence ID" value="NYF80182.1"/>
    <property type="molecule type" value="Genomic_DNA"/>
</dbReference>
<proteinExistence type="predicted"/>
<comment type="caution">
    <text evidence="1">The sequence shown here is derived from an EMBL/GenBank/DDBJ whole genome shotgun (WGS) entry which is preliminary data.</text>
</comment>
<reference evidence="1 2" key="1">
    <citation type="submission" date="2020-07" db="EMBL/GenBank/DDBJ databases">
        <title>Genomic Encyclopedia of Type Strains, Phase IV (KMG-V): Genome sequencing to study the core and pangenomes of soil and plant-associated prokaryotes.</title>
        <authorList>
            <person name="Whitman W."/>
        </authorList>
    </citation>
    <scope>NUCLEOTIDE SEQUENCE [LARGE SCALE GENOMIC DNA]</scope>
    <source>
        <strain evidence="1 2">X4EP2</strain>
    </source>
</reference>
<keyword evidence="2" id="KW-1185">Reference proteome</keyword>
<sequence>MQMENDALLYIAKIMEVLPEDKDMAVTVLEMVDAYVRHLRMSEIAGFSCL</sequence>
<accession>A0A7Y9PHV0</accession>
<protein>
    <submittedName>
        <fullName evidence="1">Uncharacterized protein</fullName>
    </submittedName>
</protein>
<name>A0A7Y9PHV0_9BACT</name>
<evidence type="ECO:0000313" key="2">
    <source>
        <dbReference type="Proteomes" id="UP000589520"/>
    </source>
</evidence>
<gene>
    <name evidence="1" type="ORF">HDF17_002502</name>
</gene>
<organism evidence="1 2">
    <name type="scientific">Granulicella arctica</name>
    <dbReference type="NCBI Taxonomy" id="940613"/>
    <lineage>
        <taxon>Bacteria</taxon>
        <taxon>Pseudomonadati</taxon>
        <taxon>Acidobacteriota</taxon>
        <taxon>Terriglobia</taxon>
        <taxon>Terriglobales</taxon>
        <taxon>Acidobacteriaceae</taxon>
        <taxon>Granulicella</taxon>
    </lineage>
</organism>